<sequence length="581" mass="64885">MATSKIRRALGAVKDQTSIGLAKVGNSHSLSDLDVAIVKATRHEEYPADERHIREILSLTSYSRAYISACVNSLSRRLNKTRNWTVALKTLILIQRLLAEGDPAYEQEIFFATRRGTRLLNMSDFRDSRSNSWDYSAFVRTLALYLDERLEFRMQGRRGKRSAFGIEEDEEEAGRASVKSTPVRDMKIDHIFSRIQHLQQLLERFLACRPTGGARHNRVVIVALYSTVKESIQLYYDITEILGILIDRFMELEIPEAVKVYEIFCRVSKQLDELDNFYSWCKTVGIARTSEYPDIEKITQKKLDLMDEFIQDKSTMAQTKRATFEEPVNETDERKKCEDDMNAIKALPPPESYTETPVVEVQEDAAKEEEKKEINTQQEADLLNLHDDALSTEEHANNMALALFDGGAPAGPAQALAWEAFNDDTADWETTLVQSASDLTSQKVTLAGGLDMMLLDGMYQHGVKTAEMSATGYGVHGSASSVALGSAGRPAMLALPAPPVPNSSATTSANPDPFAASLAVAPPPYVQMSEMEKKQKLLVEEQLLWQQYAKDGMQGQAAFAKLQPNSYNVGGYTQGYYPRSG</sequence>
<dbReference type="InterPro" id="IPR048050">
    <property type="entry name" value="ANTH_N_plant"/>
</dbReference>
<dbReference type="GO" id="GO:0005905">
    <property type="term" value="C:clathrin-coated pit"/>
    <property type="evidence" value="ECO:0007669"/>
    <property type="project" value="UniProtKB-SubCell"/>
</dbReference>
<reference evidence="10" key="1">
    <citation type="journal article" date="2021" name="J. Hered.">
        <title>Genome Assembly of Salicaceae Populus deltoides (Eastern Cottonwood) I-69 Based on Nanopore Sequencing and Hi-C Technologies.</title>
        <authorList>
            <person name="Bai S."/>
            <person name="Wu H."/>
            <person name="Zhang J."/>
            <person name="Pan Z."/>
            <person name="Zhao W."/>
            <person name="Li Z."/>
            <person name="Tong C."/>
        </authorList>
    </citation>
    <scope>NUCLEOTIDE SEQUENCE</scope>
    <source>
        <tissue evidence="10">Leaf</tissue>
    </source>
</reference>
<keyword evidence="6" id="KW-0472">Membrane</keyword>
<keyword evidence="11" id="KW-1185">Reference proteome</keyword>
<dbReference type="PANTHER" id="PTHR22951:SF12">
    <property type="entry name" value="OS05G0426100 PROTEIN"/>
    <property type="match status" value="1"/>
</dbReference>
<dbReference type="InterPro" id="IPR011417">
    <property type="entry name" value="ANTH_dom"/>
</dbReference>
<dbReference type="CDD" id="cd16987">
    <property type="entry name" value="ANTH_N_AP180_plant"/>
    <property type="match status" value="1"/>
</dbReference>
<dbReference type="SUPFAM" id="SSF48464">
    <property type="entry name" value="ENTH/VHS domain"/>
    <property type="match status" value="1"/>
</dbReference>
<proteinExistence type="predicted"/>
<dbReference type="GO" id="GO:0072583">
    <property type="term" value="P:clathrin-dependent endocytosis"/>
    <property type="evidence" value="ECO:0007669"/>
    <property type="project" value="InterPro"/>
</dbReference>
<evidence type="ECO:0000313" key="11">
    <source>
        <dbReference type="Proteomes" id="UP000807159"/>
    </source>
</evidence>
<keyword evidence="5" id="KW-0333">Golgi apparatus</keyword>
<organism evidence="10 11">
    <name type="scientific">Populus deltoides</name>
    <name type="common">Eastern poplar</name>
    <name type="synonym">Eastern cottonwood</name>
    <dbReference type="NCBI Taxonomy" id="3696"/>
    <lineage>
        <taxon>Eukaryota</taxon>
        <taxon>Viridiplantae</taxon>
        <taxon>Streptophyta</taxon>
        <taxon>Embryophyta</taxon>
        <taxon>Tracheophyta</taxon>
        <taxon>Spermatophyta</taxon>
        <taxon>Magnoliopsida</taxon>
        <taxon>eudicotyledons</taxon>
        <taxon>Gunneridae</taxon>
        <taxon>Pentapetalae</taxon>
        <taxon>rosids</taxon>
        <taxon>fabids</taxon>
        <taxon>Malpighiales</taxon>
        <taxon>Salicaceae</taxon>
        <taxon>Saliceae</taxon>
        <taxon>Populus</taxon>
    </lineage>
</organism>
<dbReference type="Proteomes" id="UP000807159">
    <property type="component" value="Chromosome 6"/>
</dbReference>
<dbReference type="GO" id="GO:0048268">
    <property type="term" value="P:clathrin coat assembly"/>
    <property type="evidence" value="ECO:0007669"/>
    <property type="project" value="InterPro"/>
</dbReference>
<dbReference type="InterPro" id="IPR008942">
    <property type="entry name" value="ENTH_VHS"/>
</dbReference>
<evidence type="ECO:0000256" key="8">
    <source>
        <dbReference type="ARBA" id="ARBA00023329"/>
    </source>
</evidence>
<dbReference type="GO" id="GO:0005794">
    <property type="term" value="C:Golgi apparatus"/>
    <property type="evidence" value="ECO:0007669"/>
    <property type="project" value="UniProtKB-SubCell"/>
</dbReference>
<dbReference type="GO" id="GO:0005545">
    <property type="term" value="F:1-phosphatidylinositol binding"/>
    <property type="evidence" value="ECO:0007669"/>
    <property type="project" value="InterPro"/>
</dbReference>
<dbReference type="FunFam" id="1.20.58.150:FF:000005">
    <property type="entry name" value="putative clathrin assembly protein At2g25430"/>
    <property type="match status" value="1"/>
</dbReference>
<accession>A0A8T2YLC5</accession>
<dbReference type="PROSITE" id="PS50942">
    <property type="entry name" value="ENTH"/>
    <property type="match status" value="1"/>
</dbReference>
<evidence type="ECO:0000256" key="6">
    <source>
        <dbReference type="ARBA" id="ARBA00023136"/>
    </source>
</evidence>
<feature type="domain" description="ENTH" evidence="9">
    <location>
        <begin position="25"/>
        <end position="160"/>
    </location>
</feature>
<dbReference type="InterPro" id="IPR045192">
    <property type="entry name" value="AP180-like"/>
</dbReference>
<keyword evidence="7" id="KW-0168">Coated pit</keyword>
<comment type="subcellular location">
    <subcellularLocation>
        <location evidence="1">Cytoplasmic vesicle</location>
        <location evidence="1">Clathrin-coated vesicle</location>
    </subcellularLocation>
    <subcellularLocation>
        <location evidence="2">Golgi apparatus</location>
    </subcellularLocation>
    <subcellularLocation>
        <location evidence="3">Membrane</location>
        <location evidence="3">Clathrin-coated pit</location>
    </subcellularLocation>
</comment>
<evidence type="ECO:0000259" key="9">
    <source>
        <dbReference type="PROSITE" id="PS50942"/>
    </source>
</evidence>
<evidence type="ECO:0000256" key="2">
    <source>
        <dbReference type="ARBA" id="ARBA00004555"/>
    </source>
</evidence>
<keyword evidence="4" id="KW-0254">Endocytosis</keyword>
<keyword evidence="8" id="KW-0968">Cytoplasmic vesicle</keyword>
<evidence type="ECO:0000256" key="1">
    <source>
        <dbReference type="ARBA" id="ARBA00004132"/>
    </source>
</evidence>
<dbReference type="GO" id="GO:0005546">
    <property type="term" value="F:phosphatidylinositol-4,5-bisphosphate binding"/>
    <property type="evidence" value="ECO:0007669"/>
    <property type="project" value="TreeGrafter"/>
</dbReference>
<evidence type="ECO:0000256" key="3">
    <source>
        <dbReference type="ARBA" id="ARBA00004600"/>
    </source>
</evidence>
<evidence type="ECO:0000313" key="10">
    <source>
        <dbReference type="EMBL" id="KAH8505756.1"/>
    </source>
</evidence>
<dbReference type="GO" id="GO:0032050">
    <property type="term" value="F:clathrin heavy chain binding"/>
    <property type="evidence" value="ECO:0007669"/>
    <property type="project" value="TreeGrafter"/>
</dbReference>
<dbReference type="FunFam" id="1.25.40.90:FF:000019">
    <property type="entry name" value="Clathrin coat assembly protein"/>
    <property type="match status" value="1"/>
</dbReference>
<dbReference type="GO" id="GO:0006900">
    <property type="term" value="P:vesicle budding from membrane"/>
    <property type="evidence" value="ECO:0007669"/>
    <property type="project" value="TreeGrafter"/>
</dbReference>
<dbReference type="InterPro" id="IPR014712">
    <property type="entry name" value="ANTH_dom_sf"/>
</dbReference>
<dbReference type="AlphaFoldDB" id="A0A8T2YLC5"/>
<dbReference type="SUPFAM" id="SSF89009">
    <property type="entry name" value="GAT-like domain"/>
    <property type="match status" value="1"/>
</dbReference>
<dbReference type="Pfam" id="PF07651">
    <property type="entry name" value="ANTH"/>
    <property type="match status" value="1"/>
</dbReference>
<protein>
    <recommendedName>
        <fullName evidence="9">ENTH domain-containing protein</fullName>
    </recommendedName>
</protein>
<dbReference type="PANTHER" id="PTHR22951">
    <property type="entry name" value="CLATHRIN ASSEMBLY PROTEIN"/>
    <property type="match status" value="1"/>
</dbReference>
<evidence type="ECO:0000256" key="5">
    <source>
        <dbReference type="ARBA" id="ARBA00023034"/>
    </source>
</evidence>
<dbReference type="GO" id="GO:0000149">
    <property type="term" value="F:SNARE binding"/>
    <property type="evidence" value="ECO:0007669"/>
    <property type="project" value="TreeGrafter"/>
</dbReference>
<evidence type="ECO:0000256" key="7">
    <source>
        <dbReference type="ARBA" id="ARBA00023176"/>
    </source>
</evidence>
<dbReference type="InterPro" id="IPR013809">
    <property type="entry name" value="ENTH"/>
</dbReference>
<dbReference type="GO" id="GO:0030136">
    <property type="term" value="C:clathrin-coated vesicle"/>
    <property type="evidence" value="ECO:0007669"/>
    <property type="project" value="UniProtKB-SubCell"/>
</dbReference>
<name>A0A8T2YLC5_POPDE</name>
<gene>
    <name evidence="10" type="ORF">H0E87_012824</name>
</gene>
<dbReference type="Gene3D" id="1.20.58.150">
    <property type="entry name" value="ANTH domain"/>
    <property type="match status" value="1"/>
</dbReference>
<dbReference type="EMBL" id="JACEGQ020000006">
    <property type="protein sequence ID" value="KAH8505756.1"/>
    <property type="molecule type" value="Genomic_DNA"/>
</dbReference>
<dbReference type="Gene3D" id="1.25.40.90">
    <property type="match status" value="1"/>
</dbReference>
<evidence type="ECO:0000256" key="4">
    <source>
        <dbReference type="ARBA" id="ARBA00022583"/>
    </source>
</evidence>
<comment type="caution">
    <text evidence="10">The sequence shown here is derived from an EMBL/GenBank/DDBJ whole genome shotgun (WGS) entry which is preliminary data.</text>
</comment>
<dbReference type="SMART" id="SM00273">
    <property type="entry name" value="ENTH"/>
    <property type="match status" value="1"/>
</dbReference>